<name>A0A8C7WZN7_9TELE</name>
<protein>
    <submittedName>
        <fullName evidence="2">PNN-interacting serine/arginine-rich protein</fullName>
    </submittedName>
</protein>
<dbReference type="GeneTree" id="ENSGT00730000111138"/>
<dbReference type="Pfam" id="PF15996">
    <property type="entry name" value="PNISR"/>
    <property type="match status" value="1"/>
</dbReference>
<feature type="compositionally biased region" description="Basic and acidic residues" evidence="1">
    <location>
        <begin position="492"/>
        <end position="506"/>
    </location>
</feature>
<feature type="compositionally biased region" description="Basic and acidic residues" evidence="1">
    <location>
        <begin position="181"/>
        <end position="195"/>
    </location>
</feature>
<organism evidence="2 3">
    <name type="scientific">Oryzias sinensis</name>
    <name type="common">Chinese medaka</name>
    <dbReference type="NCBI Taxonomy" id="183150"/>
    <lineage>
        <taxon>Eukaryota</taxon>
        <taxon>Metazoa</taxon>
        <taxon>Chordata</taxon>
        <taxon>Craniata</taxon>
        <taxon>Vertebrata</taxon>
        <taxon>Euteleostomi</taxon>
        <taxon>Actinopterygii</taxon>
        <taxon>Neopterygii</taxon>
        <taxon>Teleostei</taxon>
        <taxon>Neoteleostei</taxon>
        <taxon>Acanthomorphata</taxon>
        <taxon>Ovalentaria</taxon>
        <taxon>Atherinomorphae</taxon>
        <taxon>Beloniformes</taxon>
        <taxon>Adrianichthyidae</taxon>
        <taxon>Oryziinae</taxon>
        <taxon>Oryzias</taxon>
    </lineage>
</organism>
<dbReference type="Ensembl" id="ENSOSIT00000006233.1">
    <property type="protein sequence ID" value="ENSOSIP00000005812.1"/>
    <property type="gene ID" value="ENSOSIG00000003990.1"/>
</dbReference>
<feature type="compositionally biased region" description="Polar residues" evidence="1">
    <location>
        <begin position="45"/>
        <end position="61"/>
    </location>
</feature>
<feature type="region of interest" description="Disordered" evidence="1">
    <location>
        <begin position="375"/>
        <end position="403"/>
    </location>
</feature>
<keyword evidence="3" id="KW-1185">Reference proteome</keyword>
<feature type="compositionally biased region" description="Low complexity" evidence="1">
    <location>
        <begin position="161"/>
        <end position="172"/>
    </location>
</feature>
<dbReference type="Proteomes" id="UP000694383">
    <property type="component" value="Unplaced"/>
</dbReference>
<feature type="compositionally biased region" description="Acidic residues" evidence="1">
    <location>
        <begin position="276"/>
        <end position="285"/>
    </location>
</feature>
<feature type="compositionally biased region" description="Basic residues" evidence="1">
    <location>
        <begin position="612"/>
        <end position="628"/>
    </location>
</feature>
<feature type="compositionally biased region" description="Basic and acidic residues" evidence="1">
    <location>
        <begin position="224"/>
        <end position="260"/>
    </location>
</feature>
<feature type="compositionally biased region" description="Basic residues" evidence="1">
    <location>
        <begin position="566"/>
        <end position="575"/>
    </location>
</feature>
<dbReference type="InterPro" id="IPR031937">
    <property type="entry name" value="PNISR"/>
</dbReference>
<feature type="compositionally biased region" description="Basic and acidic residues" evidence="1">
    <location>
        <begin position="512"/>
        <end position="530"/>
    </location>
</feature>
<feature type="region of interest" description="Disordered" evidence="1">
    <location>
        <begin position="473"/>
        <end position="628"/>
    </location>
</feature>
<evidence type="ECO:0000313" key="3">
    <source>
        <dbReference type="Proteomes" id="UP000694383"/>
    </source>
</evidence>
<feature type="region of interest" description="Disordered" evidence="1">
    <location>
        <begin position="1"/>
        <end position="317"/>
    </location>
</feature>
<accession>A0A8C7WZN7</accession>
<reference evidence="2" key="1">
    <citation type="submission" date="2025-08" db="UniProtKB">
        <authorList>
            <consortium name="Ensembl"/>
        </authorList>
    </citation>
    <scope>IDENTIFICATION</scope>
</reference>
<reference evidence="2" key="2">
    <citation type="submission" date="2025-09" db="UniProtKB">
        <authorList>
            <consortium name="Ensembl"/>
        </authorList>
    </citation>
    <scope>IDENTIFICATION</scope>
</reference>
<feature type="compositionally biased region" description="Basic residues" evidence="1">
    <location>
        <begin position="594"/>
        <end position="604"/>
    </location>
</feature>
<dbReference type="PANTHER" id="PTHR31518">
    <property type="entry name" value="ARGININE/SERINE-RICH PROTEIN PNISR"/>
    <property type="match status" value="1"/>
</dbReference>
<feature type="compositionally biased region" description="Basic and acidic residues" evidence="1">
    <location>
        <begin position="537"/>
        <end position="565"/>
    </location>
</feature>
<feature type="compositionally biased region" description="Acidic residues" evidence="1">
    <location>
        <begin position="379"/>
        <end position="388"/>
    </location>
</feature>
<feature type="compositionally biased region" description="Pro residues" evidence="1">
    <location>
        <begin position="96"/>
        <end position="106"/>
    </location>
</feature>
<evidence type="ECO:0000313" key="2">
    <source>
        <dbReference type="Ensembl" id="ENSOSIP00000005812.1"/>
    </source>
</evidence>
<sequence length="628" mass="70910">MWDQGGQPWPQWPLSQQQWMQSFQHQHDPGQVDWAALAQAWIAQKESTGPPQHNVQPNGQDMPSVEPVGQSNHGTFQGEPPFSRAWQPEWGIHGQPPQPPPPPPPDQAWIPPVSAPIDVVNPREDSNSQDSNSHGYGAQPESFTVAPMAMNQFDYQHGAASSFTPTPSGFPSQYWQGPSQNRREARPPGFRDRPRSPIQLPVKAEVPAPLDAVKRRTLPAWIREGLEKMDREKQRKLERERMEKERAEMAKDTSKAHNADEAGDGPRMPRRSKFDSDDEGNEDVEKEEKPPVKREFAVRSPSPPAEDSEPELTEDLKEEVLMGITKTLLTEILLGVTNEEILSVARETHRKATRAPAKQLAQSSALASLTGLSGLGDYGSDESEDDDVVQGSESSDTDDEELHHRIQEKQDAFRRKEREIQQLQDKQAQEALLARGEFCLGSFHNLKVLSKIFNGKFFGFKVPLLFICCKSRSRERRDSSQSRGSKHKQRASSKDRDKRRERSRSQDKKKRDRDAEKKKEKPKAREKEKGSSAGAEENGKSKKKKESDSRTDSQRDKLSRQDSKSSKKGSSKASKRHSDSDSSRSPTPEVSKEKKSKKSKRSRSRSTEKSHKSGKKASRKHKSKSRSR</sequence>
<dbReference type="AlphaFoldDB" id="A0A8C7WZN7"/>
<feature type="compositionally biased region" description="Basic and acidic residues" evidence="1">
    <location>
        <begin position="286"/>
        <end position="297"/>
    </location>
</feature>
<evidence type="ECO:0000256" key="1">
    <source>
        <dbReference type="SAM" id="MobiDB-lite"/>
    </source>
</evidence>
<feature type="compositionally biased region" description="Low complexity" evidence="1">
    <location>
        <begin position="1"/>
        <end position="24"/>
    </location>
</feature>
<proteinExistence type="predicted"/>